<dbReference type="VEuPathDB" id="FungiDB:DFL_008053"/>
<dbReference type="Proteomes" id="UP000283090">
    <property type="component" value="Unassembled WGS sequence"/>
</dbReference>
<dbReference type="GO" id="GO:0005452">
    <property type="term" value="F:solute:inorganic anion antiporter activity"/>
    <property type="evidence" value="ECO:0007669"/>
    <property type="project" value="InterPro"/>
</dbReference>
<dbReference type="Pfam" id="PF00955">
    <property type="entry name" value="HCO3_cotransp"/>
    <property type="match status" value="2"/>
</dbReference>
<feature type="transmembrane region" description="Helical" evidence="6">
    <location>
        <begin position="215"/>
        <end position="234"/>
    </location>
</feature>
<evidence type="ECO:0000256" key="1">
    <source>
        <dbReference type="ARBA" id="ARBA00004141"/>
    </source>
</evidence>
<feature type="region of interest" description="Disordered" evidence="5">
    <location>
        <begin position="56"/>
        <end position="87"/>
    </location>
</feature>
<evidence type="ECO:0000313" key="9">
    <source>
        <dbReference type="Proteomes" id="UP000283090"/>
    </source>
</evidence>
<evidence type="ECO:0000313" key="8">
    <source>
        <dbReference type="EMBL" id="RVD80147.1"/>
    </source>
</evidence>
<reference evidence="8 9" key="1">
    <citation type="submission" date="2019-01" db="EMBL/GenBank/DDBJ databases">
        <title>Intercellular communication is required for trap formation in the nematode-trapping fungus Duddingtonia flagrans.</title>
        <authorList>
            <person name="Youssar L."/>
            <person name="Wernet V."/>
            <person name="Hensel N."/>
            <person name="Hildebrandt H.-G."/>
            <person name="Fischer R."/>
        </authorList>
    </citation>
    <scope>NUCLEOTIDE SEQUENCE [LARGE SCALE GENOMIC DNA]</scope>
    <source>
        <strain evidence="8 9">CBS H-5679</strain>
    </source>
</reference>
<feature type="transmembrane region" description="Helical" evidence="6">
    <location>
        <begin position="319"/>
        <end position="338"/>
    </location>
</feature>
<comment type="subcellular location">
    <subcellularLocation>
        <location evidence="1">Membrane</location>
        <topology evidence="1">Multi-pass membrane protein</topology>
    </subcellularLocation>
</comment>
<keyword evidence="3 6" id="KW-1133">Transmembrane helix</keyword>
<dbReference type="GO" id="GO:0050801">
    <property type="term" value="P:monoatomic ion homeostasis"/>
    <property type="evidence" value="ECO:0007669"/>
    <property type="project" value="TreeGrafter"/>
</dbReference>
<dbReference type="GO" id="GO:0005886">
    <property type="term" value="C:plasma membrane"/>
    <property type="evidence" value="ECO:0007669"/>
    <property type="project" value="TreeGrafter"/>
</dbReference>
<dbReference type="GeneID" id="93590364"/>
<dbReference type="AlphaFoldDB" id="A0A436ZMP2"/>
<evidence type="ECO:0000259" key="7">
    <source>
        <dbReference type="Pfam" id="PF00955"/>
    </source>
</evidence>
<dbReference type="RefSeq" id="XP_067485691.1">
    <property type="nucleotide sequence ID" value="XM_067637732.1"/>
</dbReference>
<dbReference type="EMBL" id="SAEB01000012">
    <property type="protein sequence ID" value="RVD80147.1"/>
    <property type="molecule type" value="Genomic_DNA"/>
</dbReference>
<dbReference type="InterPro" id="IPR003020">
    <property type="entry name" value="HCO3_transpt_euk"/>
</dbReference>
<keyword evidence="9" id="KW-1185">Reference proteome</keyword>
<organism evidence="8 9">
    <name type="scientific">Arthrobotrys flagrans</name>
    <name type="common">Nematode-trapping fungus</name>
    <name type="synonym">Trichothecium flagrans</name>
    <dbReference type="NCBI Taxonomy" id="97331"/>
    <lineage>
        <taxon>Eukaryota</taxon>
        <taxon>Fungi</taxon>
        <taxon>Dikarya</taxon>
        <taxon>Ascomycota</taxon>
        <taxon>Pezizomycotina</taxon>
        <taxon>Orbiliomycetes</taxon>
        <taxon>Orbiliales</taxon>
        <taxon>Orbiliaceae</taxon>
        <taxon>Arthrobotrys</taxon>
    </lineage>
</organism>
<keyword evidence="2 6" id="KW-0812">Transmembrane</keyword>
<keyword evidence="4 6" id="KW-0472">Membrane</keyword>
<dbReference type="STRING" id="97331.A0A436ZMP2"/>
<feature type="region of interest" description="Disordered" evidence="5">
    <location>
        <begin position="1"/>
        <end position="25"/>
    </location>
</feature>
<evidence type="ECO:0000256" key="2">
    <source>
        <dbReference type="ARBA" id="ARBA00022692"/>
    </source>
</evidence>
<evidence type="ECO:0000256" key="5">
    <source>
        <dbReference type="SAM" id="MobiDB-lite"/>
    </source>
</evidence>
<dbReference type="GO" id="GO:0006820">
    <property type="term" value="P:monoatomic anion transport"/>
    <property type="evidence" value="ECO:0007669"/>
    <property type="project" value="InterPro"/>
</dbReference>
<evidence type="ECO:0000256" key="4">
    <source>
        <dbReference type="ARBA" id="ARBA00023136"/>
    </source>
</evidence>
<dbReference type="PANTHER" id="PTHR11453">
    <property type="entry name" value="ANION EXCHANGE PROTEIN"/>
    <property type="match status" value="1"/>
</dbReference>
<accession>A0A436ZMP2</accession>
<proteinExistence type="predicted"/>
<dbReference type="InterPro" id="IPR011531">
    <property type="entry name" value="HCO3_transpt-like_TM_dom"/>
</dbReference>
<feature type="transmembrane region" description="Helical" evidence="6">
    <location>
        <begin position="555"/>
        <end position="573"/>
    </location>
</feature>
<comment type="caution">
    <text evidence="8">The sequence shown here is derived from an EMBL/GenBank/DDBJ whole genome shotgun (WGS) entry which is preliminary data.</text>
</comment>
<dbReference type="OrthoDB" id="1735926at2759"/>
<dbReference type="PANTHER" id="PTHR11453:SF38">
    <property type="entry name" value="ANION TRANSPORTER (EUROFUNG)"/>
    <property type="match status" value="1"/>
</dbReference>
<evidence type="ECO:0000256" key="3">
    <source>
        <dbReference type="ARBA" id="ARBA00022989"/>
    </source>
</evidence>
<dbReference type="Gene3D" id="1.10.287.570">
    <property type="entry name" value="Helical hairpin bin"/>
    <property type="match status" value="1"/>
</dbReference>
<name>A0A436ZMP2_ARTFL</name>
<feature type="domain" description="Bicarbonate transporter-like transmembrane" evidence="7">
    <location>
        <begin position="283"/>
        <end position="611"/>
    </location>
</feature>
<evidence type="ECO:0000256" key="6">
    <source>
        <dbReference type="SAM" id="Phobius"/>
    </source>
</evidence>
<protein>
    <recommendedName>
        <fullName evidence="7">Bicarbonate transporter-like transmembrane domain-containing protein</fullName>
    </recommendedName>
</protein>
<feature type="transmembrane region" description="Helical" evidence="6">
    <location>
        <begin position="371"/>
        <end position="388"/>
    </location>
</feature>
<feature type="transmembrane region" description="Helical" evidence="6">
    <location>
        <begin position="140"/>
        <end position="158"/>
    </location>
</feature>
<feature type="transmembrane region" description="Helical" evidence="6">
    <location>
        <begin position="579"/>
        <end position="596"/>
    </location>
</feature>
<feature type="domain" description="Bicarbonate transporter-like transmembrane" evidence="7">
    <location>
        <begin position="107"/>
        <end position="278"/>
    </location>
</feature>
<dbReference type="GO" id="GO:0046713">
    <property type="term" value="P:borate transport"/>
    <property type="evidence" value="ECO:0007669"/>
    <property type="project" value="TreeGrafter"/>
</dbReference>
<feature type="transmembrane region" description="Helical" evidence="6">
    <location>
        <begin position="409"/>
        <end position="431"/>
    </location>
</feature>
<gene>
    <name evidence="8" type="ORF">DFL_008053</name>
</gene>
<sequence length="664" mass="74094">MESELQKFRQRHTAGSSTAANDDAISIESLHSNAADPDLIKKTVSRKSENHAHAHIANGAGTGGNEEGDGNDNNQITHKKTHEGVYEPRNPYTYVGARGWRKYRPLRPFRGVYHDIKRRLPYYPSDFTDAFTYRAVASTIRIYFVNLLPALAYTLDMYRRTGHFYGINEGLLASALAAGVFGLFSAQPLTIVGVTGLISLFNYTIYKIITPYDATIYPQFMAWTGIWTAIFHWLTAITNLCDYMRYVTDFSSETFGMYVGIIYLIKGVEELVAEFDENTSGGFMGIVVAMLYFGSVYTLEKFGTGLFFNPTVRGFVADYAYPIATVFWVGFCHIPGTLKDTHVQLLPITQAFKPSTDRDWVIDFWNLNVKWVFASMPFGFLITLLFYYDHNVSSLTAQAKQYPLKKPGGFHWDFFLLGCTSFVSAVIGIPLPNGLVPQAPVHTDSLCVYQTDLQVIRTEDVEGEEIRRPKVRILKVVEQRVTHVAMALLLFGTMSRPLLVVLGTMPRTIFAGVFLTVGWGSIEGNGITHKVVHLLSESRFRPQDDPLRKVPSKKIALYIFLQLTSVAICVAISQTVAAVGFPILICALIPLRWVYFKRWFSEAELSSMDALTADNPVVLASFGGRPEGNGGMATGAGLARVESARDYKERHGGAQRQRAGSFHV</sequence>
<feature type="transmembrane region" description="Helical" evidence="6">
    <location>
        <begin position="280"/>
        <end position="299"/>
    </location>
</feature>